<evidence type="ECO:0000256" key="7">
    <source>
        <dbReference type="SAM" id="MobiDB-lite"/>
    </source>
</evidence>
<evidence type="ECO:0000256" key="1">
    <source>
        <dbReference type="ARBA" id="ARBA00004370"/>
    </source>
</evidence>
<dbReference type="PANTHER" id="PTHR11910">
    <property type="entry name" value="ATP SYNTHASE DELTA CHAIN"/>
    <property type="match status" value="1"/>
</dbReference>
<keyword evidence="5" id="KW-0472">Membrane</keyword>
<dbReference type="Proteomes" id="UP000298416">
    <property type="component" value="Unassembled WGS sequence"/>
</dbReference>
<keyword evidence="3" id="KW-0375">Hydrogen ion transport</keyword>
<reference evidence="8" key="2">
    <citation type="submission" date="2020-08" db="EMBL/GenBank/DDBJ databases">
        <title>Plant Genome Project.</title>
        <authorList>
            <person name="Zhang R.-G."/>
        </authorList>
    </citation>
    <scope>NUCLEOTIDE SEQUENCE</scope>
    <source>
        <strain evidence="8">Huo1</strain>
        <tissue evidence="8">Leaf</tissue>
    </source>
</reference>
<evidence type="ECO:0000256" key="5">
    <source>
        <dbReference type="ARBA" id="ARBA00023136"/>
    </source>
</evidence>
<organism evidence="8">
    <name type="scientific">Salvia splendens</name>
    <name type="common">Scarlet sage</name>
    <dbReference type="NCBI Taxonomy" id="180675"/>
    <lineage>
        <taxon>Eukaryota</taxon>
        <taxon>Viridiplantae</taxon>
        <taxon>Streptophyta</taxon>
        <taxon>Embryophyta</taxon>
        <taxon>Tracheophyta</taxon>
        <taxon>Spermatophyta</taxon>
        <taxon>Magnoliopsida</taxon>
        <taxon>eudicotyledons</taxon>
        <taxon>Gunneridae</taxon>
        <taxon>Pentapetalae</taxon>
        <taxon>asterids</taxon>
        <taxon>lamiids</taxon>
        <taxon>Lamiales</taxon>
        <taxon>Lamiaceae</taxon>
        <taxon>Nepetoideae</taxon>
        <taxon>Mentheae</taxon>
        <taxon>Salviinae</taxon>
        <taxon>Salvia</taxon>
        <taxon>Salvia subgen. Calosphace</taxon>
        <taxon>core Calosphace</taxon>
    </lineage>
</organism>
<comment type="subcellular location">
    <subcellularLocation>
        <location evidence="1">Membrane</location>
    </subcellularLocation>
</comment>
<keyword evidence="9" id="KW-1185">Reference proteome</keyword>
<dbReference type="EMBL" id="PNBA02000005">
    <property type="protein sequence ID" value="KAG6425172.1"/>
    <property type="molecule type" value="Genomic_DNA"/>
</dbReference>
<comment type="caution">
    <text evidence="8">The sequence shown here is derived from an EMBL/GenBank/DDBJ whole genome shotgun (WGS) entry which is preliminary data.</text>
</comment>
<name>A0A8X9A1F9_SALSN</name>
<evidence type="ECO:0000256" key="6">
    <source>
        <dbReference type="ARBA" id="ARBA00023310"/>
    </source>
</evidence>
<dbReference type="GO" id="GO:0046933">
    <property type="term" value="F:proton-transporting ATP synthase activity, rotational mechanism"/>
    <property type="evidence" value="ECO:0007669"/>
    <property type="project" value="InterPro"/>
</dbReference>
<sequence length="262" mass="28693">MAVNCCCSSSFAATTAIYAAARAGAPSFCLLRRRSVGLCGGGERLLCFRSLHSVAAAGRELQGGAECRVPGVADHAYVRGLRRRMHLQDTVGEAAVNFTDMKRVDLIKEIAAEFELIANRLSETEVATVASVVELEPQHLAEIAKRAQKLTGSKNVKLKMVIDKSLLAGIIIRYGNSGSKLSLITLRLLNVIPPPPESSRRLLQTADESSSLGSPERDHRRETPPLRCRGEDEEERSQHLVFSVLEQNIDNLNLEENESRMS</sequence>
<dbReference type="AlphaFoldDB" id="A0A8X9A1F9"/>
<keyword evidence="2" id="KW-0813">Transport</keyword>
<accession>A0A8X9A1F9</accession>
<dbReference type="PROSITE" id="PS00389">
    <property type="entry name" value="ATPASE_DELTA"/>
    <property type="match status" value="1"/>
</dbReference>
<evidence type="ECO:0000313" key="9">
    <source>
        <dbReference type="Proteomes" id="UP000298416"/>
    </source>
</evidence>
<evidence type="ECO:0000256" key="4">
    <source>
        <dbReference type="ARBA" id="ARBA00023065"/>
    </source>
</evidence>
<keyword evidence="6" id="KW-0066">ATP synthesis</keyword>
<dbReference type="Pfam" id="PF00213">
    <property type="entry name" value="OSCP"/>
    <property type="match status" value="1"/>
</dbReference>
<feature type="region of interest" description="Disordered" evidence="7">
    <location>
        <begin position="197"/>
        <end position="235"/>
    </location>
</feature>
<protein>
    <recommendedName>
        <fullName evidence="10">F-type H+-transporting ATPase subunit delta</fullName>
    </recommendedName>
</protein>
<keyword evidence="4" id="KW-0406">Ion transport</keyword>
<dbReference type="GO" id="GO:0016020">
    <property type="term" value="C:membrane"/>
    <property type="evidence" value="ECO:0007669"/>
    <property type="project" value="UniProtKB-SubCell"/>
</dbReference>
<evidence type="ECO:0008006" key="10">
    <source>
        <dbReference type="Google" id="ProtNLM"/>
    </source>
</evidence>
<evidence type="ECO:0000313" key="8">
    <source>
        <dbReference type="EMBL" id="KAG6425172.1"/>
    </source>
</evidence>
<proteinExistence type="predicted"/>
<evidence type="ECO:0000256" key="2">
    <source>
        <dbReference type="ARBA" id="ARBA00022448"/>
    </source>
</evidence>
<feature type="compositionally biased region" description="Basic and acidic residues" evidence="7">
    <location>
        <begin position="215"/>
        <end position="230"/>
    </location>
</feature>
<dbReference type="PRINTS" id="PR00125">
    <property type="entry name" value="ATPASEDELTA"/>
</dbReference>
<gene>
    <name evidence="8" type="ORF">SASPL_115598</name>
</gene>
<reference evidence="8" key="1">
    <citation type="submission" date="2018-01" db="EMBL/GenBank/DDBJ databases">
        <authorList>
            <person name="Mao J.F."/>
        </authorList>
    </citation>
    <scope>NUCLEOTIDE SEQUENCE</scope>
    <source>
        <strain evidence="8">Huo1</strain>
        <tissue evidence="8">Leaf</tissue>
    </source>
</reference>
<evidence type="ECO:0000256" key="3">
    <source>
        <dbReference type="ARBA" id="ARBA00022781"/>
    </source>
</evidence>
<dbReference type="InterPro" id="IPR020781">
    <property type="entry name" value="ATPase_OSCP/d_CS"/>
</dbReference>
<dbReference type="InterPro" id="IPR000711">
    <property type="entry name" value="ATPase_OSCP/dsu"/>
</dbReference>